<proteinExistence type="predicted"/>
<name>A0ABR2S539_9ROSI</name>
<evidence type="ECO:0000313" key="1">
    <source>
        <dbReference type="EMBL" id="KAK9020074.1"/>
    </source>
</evidence>
<dbReference type="Proteomes" id="UP001396334">
    <property type="component" value="Unassembled WGS sequence"/>
</dbReference>
<dbReference type="EMBL" id="JBBPBN010000017">
    <property type="protein sequence ID" value="KAK9020074.1"/>
    <property type="molecule type" value="Genomic_DNA"/>
</dbReference>
<comment type="caution">
    <text evidence="1">The sequence shown here is derived from an EMBL/GenBank/DDBJ whole genome shotgun (WGS) entry which is preliminary data.</text>
</comment>
<protein>
    <submittedName>
        <fullName evidence="1">Uncharacterized protein</fullName>
    </submittedName>
</protein>
<evidence type="ECO:0000313" key="2">
    <source>
        <dbReference type="Proteomes" id="UP001396334"/>
    </source>
</evidence>
<keyword evidence="2" id="KW-1185">Reference proteome</keyword>
<accession>A0ABR2S539</accession>
<gene>
    <name evidence="1" type="ORF">V6N11_054568</name>
</gene>
<sequence length="84" mass="8854">MCIGLGFCALIKFGLEVRTGDDVEINGGKASPSPFPRFFHSSVNPSDESLGLVENENPELDFTAGIETNAAQVLPSEGLPGDET</sequence>
<reference evidence="1 2" key="1">
    <citation type="journal article" date="2024" name="G3 (Bethesda)">
        <title>Genome assembly of Hibiscus sabdariffa L. provides insights into metabolisms of medicinal natural products.</title>
        <authorList>
            <person name="Kim T."/>
        </authorList>
    </citation>
    <scope>NUCLEOTIDE SEQUENCE [LARGE SCALE GENOMIC DNA]</scope>
    <source>
        <strain evidence="1">TK-2024</strain>
        <tissue evidence="1">Old leaves</tissue>
    </source>
</reference>
<organism evidence="1 2">
    <name type="scientific">Hibiscus sabdariffa</name>
    <name type="common">roselle</name>
    <dbReference type="NCBI Taxonomy" id="183260"/>
    <lineage>
        <taxon>Eukaryota</taxon>
        <taxon>Viridiplantae</taxon>
        <taxon>Streptophyta</taxon>
        <taxon>Embryophyta</taxon>
        <taxon>Tracheophyta</taxon>
        <taxon>Spermatophyta</taxon>
        <taxon>Magnoliopsida</taxon>
        <taxon>eudicotyledons</taxon>
        <taxon>Gunneridae</taxon>
        <taxon>Pentapetalae</taxon>
        <taxon>rosids</taxon>
        <taxon>malvids</taxon>
        <taxon>Malvales</taxon>
        <taxon>Malvaceae</taxon>
        <taxon>Malvoideae</taxon>
        <taxon>Hibiscus</taxon>
    </lineage>
</organism>